<organism evidence="1">
    <name type="scientific">Haptolina ericina</name>
    <dbReference type="NCBI Taxonomy" id="156174"/>
    <lineage>
        <taxon>Eukaryota</taxon>
        <taxon>Haptista</taxon>
        <taxon>Haptophyta</taxon>
        <taxon>Prymnesiophyceae</taxon>
        <taxon>Prymnesiales</taxon>
        <taxon>Prymnesiaceae</taxon>
        <taxon>Haptolina</taxon>
    </lineage>
</organism>
<protein>
    <submittedName>
        <fullName evidence="1">Uncharacterized protein</fullName>
    </submittedName>
</protein>
<proteinExistence type="predicted"/>
<gene>
    <name evidence="1" type="ORF">HERI1096_LOCUS34096</name>
</gene>
<dbReference type="EMBL" id="HBHX01061691">
    <property type="protein sequence ID" value="CAE0141984.1"/>
    <property type="molecule type" value="Transcribed_RNA"/>
</dbReference>
<dbReference type="AlphaFoldDB" id="A0A7S3BQG3"/>
<name>A0A7S3BQG3_9EUKA</name>
<sequence>MSGALLGPDGSVLLPMPPSSKPTLLNVSLLLAAAGITLSGASSATSGSWRDSGISLHLDIQYTNLKTWRLAGLLPDTEPSFTINVRHLKLAGSRPVVEAQHVDERTRQRLKRYGIKVSSSQRAELARFGWDFLVSCLLKDVMFPVTLATSVVDQVAYFWFQSAVVHQYSTDDLASSRFQAQAAVEKAKHAAEGASPLFLPILLALKLYASAKAAMFHSGEKPRPASVLRAASHAVVHDPAARELAGRSKKIA</sequence>
<accession>A0A7S3BQG3</accession>
<reference evidence="1" key="1">
    <citation type="submission" date="2021-01" db="EMBL/GenBank/DDBJ databases">
        <authorList>
            <person name="Corre E."/>
            <person name="Pelletier E."/>
            <person name="Niang G."/>
            <person name="Scheremetjew M."/>
            <person name="Finn R."/>
            <person name="Kale V."/>
            <person name="Holt S."/>
            <person name="Cochrane G."/>
            <person name="Meng A."/>
            <person name="Brown T."/>
            <person name="Cohen L."/>
        </authorList>
    </citation>
    <scope>NUCLEOTIDE SEQUENCE</scope>
    <source>
        <strain evidence="1">CCMP281</strain>
    </source>
</reference>
<evidence type="ECO:0000313" key="1">
    <source>
        <dbReference type="EMBL" id="CAE0141984.1"/>
    </source>
</evidence>